<accession>A0ABQ8SH07</accession>
<reference evidence="2 3" key="1">
    <citation type="journal article" date="2022" name="Allergy">
        <title>Genome assembly and annotation of Periplaneta americana reveal a comprehensive cockroach allergen profile.</title>
        <authorList>
            <person name="Wang L."/>
            <person name="Xiong Q."/>
            <person name="Saelim N."/>
            <person name="Wang L."/>
            <person name="Nong W."/>
            <person name="Wan A.T."/>
            <person name="Shi M."/>
            <person name="Liu X."/>
            <person name="Cao Q."/>
            <person name="Hui J.H.L."/>
            <person name="Sookrung N."/>
            <person name="Leung T.F."/>
            <person name="Tungtrongchitr A."/>
            <person name="Tsui S.K.W."/>
        </authorList>
    </citation>
    <scope>NUCLEOTIDE SEQUENCE [LARGE SCALE GENOMIC DNA]</scope>
    <source>
        <strain evidence="2">PWHHKU_190912</strain>
    </source>
</reference>
<keyword evidence="3" id="KW-1185">Reference proteome</keyword>
<proteinExistence type="predicted"/>
<evidence type="ECO:0000313" key="3">
    <source>
        <dbReference type="Proteomes" id="UP001148838"/>
    </source>
</evidence>
<evidence type="ECO:0000313" key="2">
    <source>
        <dbReference type="EMBL" id="KAJ4433420.1"/>
    </source>
</evidence>
<dbReference type="EMBL" id="JAJSOF020000027">
    <property type="protein sequence ID" value="KAJ4433420.1"/>
    <property type="molecule type" value="Genomic_DNA"/>
</dbReference>
<feature type="region of interest" description="Disordered" evidence="1">
    <location>
        <begin position="27"/>
        <end position="63"/>
    </location>
</feature>
<feature type="compositionally biased region" description="Basic and acidic residues" evidence="1">
    <location>
        <begin position="47"/>
        <end position="63"/>
    </location>
</feature>
<comment type="caution">
    <text evidence="2">The sequence shown here is derived from an EMBL/GenBank/DDBJ whole genome shotgun (WGS) entry which is preliminary data.</text>
</comment>
<organism evidence="2 3">
    <name type="scientific">Periplaneta americana</name>
    <name type="common">American cockroach</name>
    <name type="synonym">Blatta americana</name>
    <dbReference type="NCBI Taxonomy" id="6978"/>
    <lineage>
        <taxon>Eukaryota</taxon>
        <taxon>Metazoa</taxon>
        <taxon>Ecdysozoa</taxon>
        <taxon>Arthropoda</taxon>
        <taxon>Hexapoda</taxon>
        <taxon>Insecta</taxon>
        <taxon>Pterygota</taxon>
        <taxon>Neoptera</taxon>
        <taxon>Polyneoptera</taxon>
        <taxon>Dictyoptera</taxon>
        <taxon>Blattodea</taxon>
        <taxon>Blattoidea</taxon>
        <taxon>Blattidae</taxon>
        <taxon>Blattinae</taxon>
        <taxon>Periplaneta</taxon>
    </lineage>
</organism>
<gene>
    <name evidence="2" type="ORF">ANN_15679</name>
</gene>
<name>A0ABQ8SH07_PERAM</name>
<dbReference type="Proteomes" id="UP001148838">
    <property type="component" value="Unassembled WGS sequence"/>
</dbReference>
<sequence length="240" mass="27366">MSPGSNTQSYPAFAHIGLKENPEKNLNQVTYPDRKSNLGHLVSRPDALTRREISRPASRKREDRAEHFGIVERDARASVAGAEVTPWKKRKQQREKENDAIKKMKIKMEAHFSHNREFVLKTTLAHMYSAPCRSEAKLLLRVGPPRVLVAEAIQPLDSELDSLTPQPQRRTIALIVHENSYCKDKGHGKYRGLGRTCHSLKMEMGKSHDETPRQHVGTDFYCVAPSHRKQESRQTKEEIG</sequence>
<protein>
    <submittedName>
        <fullName evidence="2">Uncharacterized protein</fullName>
    </submittedName>
</protein>
<evidence type="ECO:0000256" key="1">
    <source>
        <dbReference type="SAM" id="MobiDB-lite"/>
    </source>
</evidence>